<dbReference type="EMBL" id="JBFDAA010000003">
    <property type="protein sequence ID" value="KAL1138655.1"/>
    <property type="molecule type" value="Genomic_DNA"/>
</dbReference>
<evidence type="ECO:0000256" key="3">
    <source>
        <dbReference type="ARBA" id="ARBA00022989"/>
    </source>
</evidence>
<keyword evidence="2 5" id="KW-0812">Transmembrane</keyword>
<proteinExistence type="predicted"/>
<sequence length="445" mass="48777">RVPIVGWLPRYNWKEDFVPDAISGFTLACIHVPQGLAFAVLANVDPILGLYTACFPTLVYSLLGTAHVGSFGPVAIASMMIGEAVAGNSDGGFTNNEISTAITFNIGVYYLIAFFLRLGVLASVFTKPFTSSFVIGCALHVIFKTFKLLLGLKYRNEYGMLNFFRNIYNLYIHIPQTNIPTLIISLCVISILVLNLTVLKPLVEKCTKVVIPIEGIILVLVTVFSYIFKFSDFGVPMVGYVPTGLPDFKFPSMSAAVHLWAPALAIATINYSTTTSMTMMFNKDLRPNQDLFAMAISNLLCSNIQCITIGNSMMRTVIAVALGLRTLMSCMISSFILIFIIVFAGPLFSPLPNCVLGSIIMVGSFLLVIIKLRDVPSIFQSSEDGFIWVATVLFVVGTDIDFGMVIGATLTLRKILHERAQLLKSKQTKRSETLILKVVPSNEDV</sequence>
<feature type="transmembrane region" description="Helical" evidence="5">
    <location>
        <begin position="21"/>
        <end position="41"/>
    </location>
</feature>
<comment type="caution">
    <text evidence="7">The sequence shown here is derived from an EMBL/GenBank/DDBJ whole genome shotgun (WGS) entry which is preliminary data.</text>
</comment>
<keyword evidence="3 5" id="KW-1133">Transmembrane helix</keyword>
<feature type="non-terminal residue" evidence="7">
    <location>
        <position position="1"/>
    </location>
</feature>
<comment type="subcellular location">
    <subcellularLocation>
        <location evidence="1">Membrane</location>
        <topology evidence="1">Multi-pass membrane protein</topology>
    </subcellularLocation>
</comment>
<dbReference type="InterPro" id="IPR001902">
    <property type="entry name" value="SLC26A/SulP_fam"/>
</dbReference>
<reference evidence="7 8" key="1">
    <citation type="submission" date="2024-07" db="EMBL/GenBank/DDBJ databases">
        <title>Chromosome-level genome assembly of the water stick insect Ranatra chinensis (Heteroptera: Nepidae).</title>
        <authorList>
            <person name="Liu X."/>
        </authorList>
    </citation>
    <scope>NUCLEOTIDE SEQUENCE [LARGE SCALE GENOMIC DNA]</scope>
    <source>
        <strain evidence="7">Cailab_2021Rc</strain>
        <tissue evidence="7">Muscle</tissue>
    </source>
</reference>
<evidence type="ECO:0000259" key="6">
    <source>
        <dbReference type="Pfam" id="PF00916"/>
    </source>
</evidence>
<evidence type="ECO:0000313" key="7">
    <source>
        <dbReference type="EMBL" id="KAL1138655.1"/>
    </source>
</evidence>
<organism evidence="7 8">
    <name type="scientific">Ranatra chinensis</name>
    <dbReference type="NCBI Taxonomy" id="642074"/>
    <lineage>
        <taxon>Eukaryota</taxon>
        <taxon>Metazoa</taxon>
        <taxon>Ecdysozoa</taxon>
        <taxon>Arthropoda</taxon>
        <taxon>Hexapoda</taxon>
        <taxon>Insecta</taxon>
        <taxon>Pterygota</taxon>
        <taxon>Neoptera</taxon>
        <taxon>Paraneoptera</taxon>
        <taxon>Hemiptera</taxon>
        <taxon>Heteroptera</taxon>
        <taxon>Panheteroptera</taxon>
        <taxon>Nepomorpha</taxon>
        <taxon>Nepidae</taxon>
        <taxon>Ranatrinae</taxon>
        <taxon>Ranatra</taxon>
    </lineage>
</organism>
<dbReference type="Proteomes" id="UP001558652">
    <property type="component" value="Unassembled WGS sequence"/>
</dbReference>
<feature type="transmembrane region" description="Helical" evidence="5">
    <location>
        <begin position="170"/>
        <end position="197"/>
    </location>
</feature>
<feature type="transmembrane region" description="Helical" evidence="5">
    <location>
        <begin position="48"/>
        <end position="81"/>
    </location>
</feature>
<feature type="transmembrane region" description="Helical" evidence="5">
    <location>
        <begin position="101"/>
        <end position="120"/>
    </location>
</feature>
<dbReference type="AlphaFoldDB" id="A0ABD0YS01"/>
<keyword evidence="4 5" id="KW-0472">Membrane</keyword>
<feature type="transmembrane region" description="Helical" evidence="5">
    <location>
        <begin position="316"/>
        <end position="342"/>
    </location>
</feature>
<evidence type="ECO:0000256" key="4">
    <source>
        <dbReference type="ARBA" id="ARBA00023136"/>
    </source>
</evidence>
<feature type="transmembrane region" description="Helical" evidence="5">
    <location>
        <begin position="248"/>
        <end position="271"/>
    </location>
</feature>
<feature type="transmembrane region" description="Helical" evidence="5">
    <location>
        <begin position="385"/>
        <end position="412"/>
    </location>
</feature>
<evidence type="ECO:0000256" key="5">
    <source>
        <dbReference type="SAM" id="Phobius"/>
    </source>
</evidence>
<keyword evidence="8" id="KW-1185">Reference proteome</keyword>
<dbReference type="PANTHER" id="PTHR11814">
    <property type="entry name" value="SULFATE TRANSPORTER"/>
    <property type="match status" value="1"/>
</dbReference>
<evidence type="ECO:0000256" key="2">
    <source>
        <dbReference type="ARBA" id="ARBA00022692"/>
    </source>
</evidence>
<name>A0ABD0YS01_9HEMI</name>
<feature type="transmembrane region" description="Helical" evidence="5">
    <location>
        <begin position="209"/>
        <end position="228"/>
    </location>
</feature>
<dbReference type="InterPro" id="IPR011547">
    <property type="entry name" value="SLC26A/SulP_dom"/>
</dbReference>
<feature type="domain" description="SLC26A/SulP transporter" evidence="6">
    <location>
        <begin position="18"/>
        <end position="391"/>
    </location>
</feature>
<accession>A0ABD0YS01</accession>
<evidence type="ECO:0000313" key="8">
    <source>
        <dbReference type="Proteomes" id="UP001558652"/>
    </source>
</evidence>
<dbReference type="GO" id="GO:0016020">
    <property type="term" value="C:membrane"/>
    <property type="evidence" value="ECO:0007669"/>
    <property type="project" value="UniProtKB-SubCell"/>
</dbReference>
<protein>
    <recommendedName>
        <fullName evidence="6">SLC26A/SulP transporter domain-containing protein</fullName>
    </recommendedName>
</protein>
<dbReference type="Pfam" id="PF00916">
    <property type="entry name" value="Sulfate_transp"/>
    <property type="match status" value="1"/>
</dbReference>
<feature type="transmembrane region" description="Helical" evidence="5">
    <location>
        <begin position="354"/>
        <end position="373"/>
    </location>
</feature>
<gene>
    <name evidence="7" type="ORF">AAG570_008717</name>
</gene>
<evidence type="ECO:0000256" key="1">
    <source>
        <dbReference type="ARBA" id="ARBA00004141"/>
    </source>
</evidence>
<feature type="transmembrane region" description="Helical" evidence="5">
    <location>
        <begin position="132"/>
        <end position="150"/>
    </location>
</feature>